<dbReference type="RefSeq" id="WP_139011156.1">
    <property type="nucleotide sequence ID" value="NZ_VBSN01000027.1"/>
</dbReference>
<feature type="chain" id="PRO_5024427350" evidence="1">
    <location>
        <begin position="20"/>
        <end position="143"/>
    </location>
</feature>
<keyword evidence="4" id="KW-1185">Reference proteome</keyword>
<protein>
    <submittedName>
        <fullName evidence="3">Nuclear transport factor 2 family protein</fullName>
    </submittedName>
</protein>
<proteinExistence type="predicted"/>
<dbReference type="SUPFAM" id="SSF54427">
    <property type="entry name" value="NTF2-like"/>
    <property type="match status" value="1"/>
</dbReference>
<dbReference type="Pfam" id="PF14534">
    <property type="entry name" value="DUF4440"/>
    <property type="match status" value="1"/>
</dbReference>
<organism evidence="3 4">
    <name type="scientific">Dyadobacter flavalbus</name>
    <dbReference type="NCBI Taxonomy" id="2579942"/>
    <lineage>
        <taxon>Bacteria</taxon>
        <taxon>Pseudomonadati</taxon>
        <taxon>Bacteroidota</taxon>
        <taxon>Cytophagia</taxon>
        <taxon>Cytophagales</taxon>
        <taxon>Spirosomataceae</taxon>
        <taxon>Dyadobacter</taxon>
    </lineage>
</organism>
<dbReference type="Proteomes" id="UP000323994">
    <property type="component" value="Unassembled WGS sequence"/>
</dbReference>
<evidence type="ECO:0000259" key="2">
    <source>
        <dbReference type="Pfam" id="PF14534"/>
    </source>
</evidence>
<comment type="caution">
    <text evidence="3">The sequence shown here is derived from an EMBL/GenBank/DDBJ whole genome shotgun (WGS) entry which is preliminary data.</text>
</comment>
<gene>
    <name evidence="3" type="ORF">FEM33_05840</name>
</gene>
<evidence type="ECO:0000313" key="4">
    <source>
        <dbReference type="Proteomes" id="UP000323994"/>
    </source>
</evidence>
<dbReference type="InterPro" id="IPR027843">
    <property type="entry name" value="DUF4440"/>
</dbReference>
<dbReference type="AlphaFoldDB" id="A0A5M8QXN8"/>
<accession>A0A5M8QXN8</accession>
<name>A0A5M8QXN8_9BACT</name>
<reference evidence="3 4" key="1">
    <citation type="submission" date="2019-05" db="EMBL/GenBank/DDBJ databases">
        <authorList>
            <person name="Qu J.-H."/>
        </authorList>
    </citation>
    <scope>NUCLEOTIDE SEQUENCE [LARGE SCALE GENOMIC DNA]</scope>
    <source>
        <strain evidence="3 4">NS28</strain>
    </source>
</reference>
<dbReference type="EMBL" id="VBSN01000027">
    <property type="protein sequence ID" value="KAA6440128.1"/>
    <property type="molecule type" value="Genomic_DNA"/>
</dbReference>
<sequence>MRNWLFTLILLTAAVSGMAQTKSNKEIIYAIMDRQAADWNKGDIAAFMNGYWESDSLMFVGKSGVTYGYKATYEGYLRRYPDRAAMGTLKFTYINFTEPQPDVAFLVGKFHLTRPEKGDLEGYYTILWKKINGKWVILCDHTS</sequence>
<evidence type="ECO:0000256" key="1">
    <source>
        <dbReference type="SAM" id="SignalP"/>
    </source>
</evidence>
<evidence type="ECO:0000313" key="3">
    <source>
        <dbReference type="EMBL" id="KAA6440128.1"/>
    </source>
</evidence>
<feature type="signal peptide" evidence="1">
    <location>
        <begin position="1"/>
        <end position="19"/>
    </location>
</feature>
<dbReference type="Gene3D" id="3.10.450.50">
    <property type="match status" value="1"/>
</dbReference>
<dbReference type="InterPro" id="IPR032710">
    <property type="entry name" value="NTF2-like_dom_sf"/>
</dbReference>
<feature type="domain" description="DUF4440" evidence="2">
    <location>
        <begin position="33"/>
        <end position="137"/>
    </location>
</feature>
<dbReference type="OrthoDB" id="120856at2"/>
<keyword evidence="1" id="KW-0732">Signal</keyword>